<accession>A0A9P7N2L3</accession>
<evidence type="ECO:0000313" key="1">
    <source>
        <dbReference type="EMBL" id="KAG5986222.1"/>
    </source>
</evidence>
<dbReference type="AlphaFoldDB" id="A0A9P7N2L3"/>
<protein>
    <submittedName>
        <fullName evidence="1">Uncharacterized protein</fullName>
    </submittedName>
</protein>
<reference evidence="1" key="1">
    <citation type="journal article" date="2020" name="bioRxiv">
        <title>Whole genome comparisons of ergot fungi reveals the divergence and evolution of species within the genus Claviceps are the result of varying mechanisms driving genome evolution and host range expansion.</title>
        <authorList>
            <person name="Wyka S.A."/>
            <person name="Mondo S.J."/>
            <person name="Liu M."/>
            <person name="Dettman J."/>
            <person name="Nalam V."/>
            <person name="Broders K.D."/>
        </authorList>
    </citation>
    <scope>NUCLEOTIDE SEQUENCE</scope>
    <source>
        <strain evidence="1">CCC 602</strain>
    </source>
</reference>
<dbReference type="Gene3D" id="3.40.50.720">
    <property type="entry name" value="NAD(P)-binding Rossmann-like Domain"/>
    <property type="match status" value="1"/>
</dbReference>
<dbReference type="EMBL" id="SRPW01003726">
    <property type="protein sequence ID" value="KAG5986222.1"/>
    <property type="molecule type" value="Genomic_DNA"/>
</dbReference>
<dbReference type="OrthoDB" id="2735536at2759"/>
<proteinExistence type="predicted"/>
<keyword evidence="2" id="KW-1185">Reference proteome</keyword>
<organism evidence="1 2">
    <name type="scientific">Claviceps pusilla</name>
    <dbReference type="NCBI Taxonomy" id="123648"/>
    <lineage>
        <taxon>Eukaryota</taxon>
        <taxon>Fungi</taxon>
        <taxon>Dikarya</taxon>
        <taxon>Ascomycota</taxon>
        <taxon>Pezizomycotina</taxon>
        <taxon>Sordariomycetes</taxon>
        <taxon>Hypocreomycetidae</taxon>
        <taxon>Hypocreales</taxon>
        <taxon>Clavicipitaceae</taxon>
        <taxon>Claviceps</taxon>
    </lineage>
</organism>
<comment type="caution">
    <text evidence="1">The sequence shown here is derived from an EMBL/GenBank/DDBJ whole genome shotgun (WGS) entry which is preliminary data.</text>
</comment>
<evidence type="ECO:0000313" key="2">
    <source>
        <dbReference type="Proteomes" id="UP000748025"/>
    </source>
</evidence>
<dbReference type="InterPro" id="IPR036291">
    <property type="entry name" value="NAD(P)-bd_dom_sf"/>
</dbReference>
<gene>
    <name evidence="1" type="ORF">E4U43_005614</name>
</gene>
<dbReference type="Proteomes" id="UP000748025">
    <property type="component" value="Unassembled WGS sequence"/>
</dbReference>
<sequence length="195" mass="21790">TEPPFQDAFAAYDASKALSFAATKEFIRKNKPLFDVIHILPSIVLGRDDTVRQVSSFIKGTNGVLIAPLLGQARDFQIIGSTVHVSDVAEMHVLALDPKIRGNQDFLAAAEDTIDWADSFDIVKRRYPEECEKGIFKVDERSLLPPTKPTRVDSSKARSVLGIKFKTFEEQVVSVFDHFFELRSQEANMESSLDA</sequence>
<feature type="non-terminal residue" evidence="1">
    <location>
        <position position="1"/>
    </location>
</feature>
<dbReference type="SUPFAM" id="SSF51735">
    <property type="entry name" value="NAD(P)-binding Rossmann-fold domains"/>
    <property type="match status" value="1"/>
</dbReference>
<name>A0A9P7N2L3_9HYPO</name>